<evidence type="ECO:0000259" key="4">
    <source>
        <dbReference type="Pfam" id="PF08393"/>
    </source>
</evidence>
<dbReference type="InterPro" id="IPR027417">
    <property type="entry name" value="P-loop_NTPase"/>
</dbReference>
<dbReference type="Pfam" id="PF12775">
    <property type="entry name" value="AAA_7"/>
    <property type="match status" value="1"/>
</dbReference>
<dbReference type="InterPro" id="IPR011704">
    <property type="entry name" value="ATPase_dyneun-rel_AAA"/>
</dbReference>
<evidence type="ECO:0000259" key="6">
    <source>
        <dbReference type="Pfam" id="PF17852"/>
    </source>
</evidence>
<dbReference type="Proteomes" id="UP000078046">
    <property type="component" value="Unassembled WGS sequence"/>
</dbReference>
<dbReference type="GO" id="GO:0051959">
    <property type="term" value="F:dynein light intermediate chain binding"/>
    <property type="evidence" value="ECO:0007669"/>
    <property type="project" value="InterPro"/>
</dbReference>
<dbReference type="PANTHER" id="PTHR45703">
    <property type="entry name" value="DYNEIN HEAVY CHAIN"/>
    <property type="match status" value="1"/>
</dbReference>
<dbReference type="GO" id="GO:0005524">
    <property type="term" value="F:ATP binding"/>
    <property type="evidence" value="ECO:0007669"/>
    <property type="project" value="InterPro"/>
</dbReference>
<feature type="domain" description="Dynein heavy chain hydrolytic ATP-binding dynein motor region" evidence="5">
    <location>
        <begin position="1433"/>
        <end position="1672"/>
    </location>
</feature>
<keyword evidence="2" id="KW-0175">Coiled coil</keyword>
<dbReference type="InterPro" id="IPR042228">
    <property type="entry name" value="Dynein_linker_3"/>
</dbReference>
<dbReference type="Pfam" id="PF07728">
    <property type="entry name" value="AAA_5"/>
    <property type="match status" value="1"/>
</dbReference>
<dbReference type="InterPro" id="IPR035699">
    <property type="entry name" value="AAA_6"/>
</dbReference>
<dbReference type="FunFam" id="3.40.50.300:FF:000063">
    <property type="entry name" value="dynein heavy chain 6, axonemal"/>
    <property type="match status" value="1"/>
</dbReference>
<dbReference type="OrthoDB" id="5593012at2759"/>
<dbReference type="EMBL" id="LWCA01000628">
    <property type="protein sequence ID" value="OAF67572.1"/>
    <property type="molecule type" value="Genomic_DNA"/>
</dbReference>
<evidence type="ECO:0000256" key="1">
    <source>
        <dbReference type="ARBA" id="ARBA00008887"/>
    </source>
</evidence>
<feature type="domain" description="ATPase dynein-related AAA" evidence="3">
    <location>
        <begin position="1724"/>
        <end position="1871"/>
    </location>
</feature>
<evidence type="ECO:0000313" key="7">
    <source>
        <dbReference type="EMBL" id="OAF67572.1"/>
    </source>
</evidence>
<evidence type="ECO:0008006" key="9">
    <source>
        <dbReference type="Google" id="ProtNLM"/>
    </source>
</evidence>
<dbReference type="Gene3D" id="1.10.287.2620">
    <property type="match status" value="1"/>
</dbReference>
<dbReference type="GO" id="GO:0045505">
    <property type="term" value="F:dynein intermediate chain binding"/>
    <property type="evidence" value="ECO:0007669"/>
    <property type="project" value="InterPro"/>
</dbReference>
<dbReference type="GO" id="GO:0016887">
    <property type="term" value="F:ATP hydrolysis activity"/>
    <property type="evidence" value="ECO:0007669"/>
    <property type="project" value="InterPro"/>
</dbReference>
<feature type="coiled-coil region" evidence="2">
    <location>
        <begin position="783"/>
        <end position="836"/>
    </location>
</feature>
<keyword evidence="8" id="KW-1185">Reference proteome</keyword>
<protein>
    <recommendedName>
        <fullName evidence="9">Dynein heavy chain 6, axonemal</fullName>
    </recommendedName>
</protein>
<proteinExistence type="inferred from homology"/>
<dbReference type="GO" id="GO:0030286">
    <property type="term" value="C:dynein complex"/>
    <property type="evidence" value="ECO:0007669"/>
    <property type="project" value="InterPro"/>
</dbReference>
<reference evidence="7 8" key="1">
    <citation type="submission" date="2016-04" db="EMBL/GenBank/DDBJ databases">
        <title>The genome of Intoshia linei affirms orthonectids as highly simplified spiralians.</title>
        <authorList>
            <person name="Mikhailov K.V."/>
            <person name="Slusarev G.S."/>
            <person name="Nikitin M.A."/>
            <person name="Logacheva M.D."/>
            <person name="Penin A."/>
            <person name="Aleoshin V."/>
            <person name="Panchin Y.V."/>
        </authorList>
    </citation>
    <scope>NUCLEOTIDE SEQUENCE [LARGE SCALE GENOMIC DNA]</scope>
    <source>
        <strain evidence="7">Intl2013</strain>
        <tissue evidence="7">Whole animal</tissue>
    </source>
</reference>
<dbReference type="InterPro" id="IPR026983">
    <property type="entry name" value="DHC"/>
</dbReference>
<dbReference type="Pfam" id="PF08393">
    <property type="entry name" value="DHC_N2"/>
    <property type="match status" value="1"/>
</dbReference>
<evidence type="ECO:0000259" key="3">
    <source>
        <dbReference type="Pfam" id="PF07728"/>
    </source>
</evidence>
<dbReference type="PANTHER" id="PTHR45703:SF36">
    <property type="entry name" value="DYNEIN HEAVY CHAIN, CYTOPLASMIC"/>
    <property type="match status" value="1"/>
</dbReference>
<dbReference type="FunFam" id="3.40.50.300:FF:001143">
    <property type="entry name" value="Dynein axonemal heavy chain 6"/>
    <property type="match status" value="1"/>
</dbReference>
<evidence type="ECO:0000256" key="2">
    <source>
        <dbReference type="SAM" id="Coils"/>
    </source>
</evidence>
<dbReference type="SUPFAM" id="SSF52540">
    <property type="entry name" value="P-loop containing nucleoside triphosphate hydrolases"/>
    <property type="match status" value="3"/>
</dbReference>
<dbReference type="InterPro" id="IPR042222">
    <property type="entry name" value="Dynein_2_N"/>
</dbReference>
<dbReference type="Gene3D" id="1.20.58.1120">
    <property type="match status" value="1"/>
</dbReference>
<dbReference type="InterPro" id="IPR013602">
    <property type="entry name" value="Dynein_heavy_linker"/>
</dbReference>
<comment type="similarity">
    <text evidence="1">Belongs to the dynein heavy chain family.</text>
</comment>
<dbReference type="FunFam" id="1.20.58.1120:FF:000001">
    <property type="entry name" value="dynein heavy chain 2, axonemal"/>
    <property type="match status" value="1"/>
</dbReference>
<dbReference type="Gene3D" id="3.40.50.300">
    <property type="entry name" value="P-loop containing nucleotide triphosphate hydrolases"/>
    <property type="match status" value="3"/>
</dbReference>
<dbReference type="InterPro" id="IPR041466">
    <property type="entry name" value="Dynein_AAA5_ext"/>
</dbReference>
<organism evidence="7 8">
    <name type="scientific">Intoshia linei</name>
    <dbReference type="NCBI Taxonomy" id="1819745"/>
    <lineage>
        <taxon>Eukaryota</taxon>
        <taxon>Metazoa</taxon>
        <taxon>Spiralia</taxon>
        <taxon>Lophotrochozoa</taxon>
        <taxon>Mesozoa</taxon>
        <taxon>Orthonectida</taxon>
        <taxon>Rhopaluridae</taxon>
        <taxon>Intoshia</taxon>
    </lineage>
</organism>
<feature type="domain" description="Dynein heavy chain AAA 5 extension" evidence="6">
    <location>
        <begin position="1908"/>
        <end position="2030"/>
    </location>
</feature>
<dbReference type="Pfam" id="PF12774">
    <property type="entry name" value="AAA_6"/>
    <property type="match status" value="1"/>
</dbReference>
<evidence type="ECO:0000259" key="5">
    <source>
        <dbReference type="Pfam" id="PF12774"/>
    </source>
</evidence>
<sequence length="2134" mass="245732">MSTQKITLPYIESSKEDSIMEKKLRDSKDSALIVKYRSRKNLKFHWPVNRQNENIFKRVHIEPLPLLKNHQKVNSPEYLKNMKREPLELRNAIDPTYRKKRAKGSIIRDDFVTRQLVDDVSVQNAWAEKVQNTIRDDNNSKYYGLKNMLVVVDIVRNFKNDTFLYLVPTCSHSNVKYDYYNLKVVSYDKIDKNNYCTISKHGVCRMRKDDETEFIKLDRWEIEILSFNSLIKIKLFKHFRMWKAYTVWKINVRHKNTREAAKYLEENLFILKDSLRPAILNVREMCYRMSDMSMCQFDELKTYDLDSFIETQCKQISAVGERLNEFHDLVKEVIRSACRTALLEEGFTPDDYFYDTIENSEAYRSATASSSYIMQSNYDMDLYAEAPDKMTYTEQSKKRSHCRRLTSFIRLIDYLIVTTLHVLSVNSISIILSQLTHHVENSPKKEEIAEWIEKNEDDTDMCGPVLSEVERNTPESSNTPNEENKINPLFIISLNMDKQGQITFNPSESTFHSQMDSLIKKYKEAVLKLKNLVADTFFDSFTRPIINNKFEEKTCGDGPCLPFMFDDDVKLNNICTNIHNSIGAAFTAGYYYSSTFQPIAKFFSENEQKDLNLIKKQDHNIDFFSESLNIYYKQHKLANMIVPYKNLGLMLIDSVEAKKKIIPSPLRCISVIDELLPEKAKKDVEILNSELQDAEFRLEQQPITTIDYVDSLNFLDDIQKRIEPLQKESHIIDDMYNLINFYKVPKRDVDYAVYKTLSGSINKVLGLIDKSLAERDQNLDCFCTKIEKDILELTHEVKKVKSEIHNPLLLDINSERETISTSLNTIQEQIEEFQERAFTYKSYQKNFQVELTTYEELEEVDAELKLKQLLWSSLDEWNKTWEEWISVPLKSLDPENLTEITKKFQKTIYQLEKGLPPNSVVPHLKGLVENMRDKLTTIANLVNPALRDRHIESIETVLEYNFTEEDPMTLSKLIDIDAFDLSESINEISGQASSEASLEMLLKKVKNSWKTCEFNVLPFRDTKDVYILGGVDDIQMILENSNIAISTIASSRHVGPIKHEVDDWILQLDLFSHTVDEWLICQRNWLYLESIFSAPDIQRQLPAESKMFITVDKSYKLIMKKLNKMPLALRSGTQPGLLNTLQNNNMLLDQILKCLEAYLESKRMIFSRFYFLSNDELLEILAQTRNPMAVQPHLRKCFDAISKLEFGVLPKSTPLNVDGLTTDFNKSVDDFDATSSNVGHSDDADVIAYSNDILAMISPEGERVPMTKGLKARGNVEEWLCKVEDSMFASLRKLTISSLADYEKKPRLEWVKGHAAQVVLTVSQIIWANNIMNILTNKNKDQCQNSLINFEQSSYKDLNDLASMVRTKLDKILRIIICALITIDVHARDIVTELKNQNVSSVESFEWQKQLKYYWDININNCIIRMSNSTYTYGYEYLGASSRLVITALTDRCYLCLMGALQLNLGGAPAGPAGTGKTESTKDLSKALGKQCVVFNCSDGIDYQMMGRFFSGLAQSGAWCCFDEFNRIYIEVLSVIAQQLITIRNAKANKLSVFMFEGREIKLHPDCAAFITMNPGYAGRTELPDNLKALFRPISMMVPDYKQIAEVILYSEGFESSKKLAQKMAQMYQLCSEQLSQQDHYDFGMRAVKSVLVMAGSLKRQHTNKPEDVAILQDLFPSVEIPAYDYGSVKAEIESVILNKNMQLVPNQVTKVIELYETMIVRHGVMLVGPTGSGKTVIYQTLAEICQNLSTSNTDMQNPFFVPVHKFVLNPKSITLGELFGQYNPLTLEWSDGLMGLLVRAAVRHTNSDHQWIICDGPVDAVWIENMNTVLDDNKMLCLANSERIKLTEFIHMIFEVQDLKAASPATVSRCGMVYCDANGLKWNSLVGSWIDVNLTKLDPEMKQFLIGLFNDYVEDGLQYARNKCIQIIDQVDIAKVVTLMKLLDGLLIENMDKLNLVPKNKKAKNIISTIFVFCYIWSIGGNLIDLYRDPFDTFVRHKFEDCPEAKLPTSAELWSYYYDVENKRMESWERSVPHFIYKQNVPFFEILVPTCDTVRYRYFMKMLLSIKKSVMFIGPSGVGKSVIVRKLLESMKDDSTIPVFINFSAQTTSQRTQEMIETKLIKKGTNMYGKINV</sequence>
<accession>A0A177B1F4</accession>
<dbReference type="Pfam" id="PF17852">
    <property type="entry name" value="Dynein_AAA_lid"/>
    <property type="match status" value="1"/>
</dbReference>
<feature type="domain" description="Dynein heavy chain linker" evidence="4">
    <location>
        <begin position="857"/>
        <end position="1295"/>
    </location>
</feature>
<dbReference type="Gene3D" id="3.20.180.20">
    <property type="entry name" value="Dynein heavy chain, N-terminal domain 2"/>
    <property type="match status" value="1"/>
</dbReference>
<gene>
    <name evidence="7" type="ORF">A3Q56_04705</name>
</gene>
<name>A0A177B1F4_9BILA</name>
<dbReference type="FunFam" id="1.20.140.100:FF:000004">
    <property type="entry name" value="Dynein axonemal heavy chain 6"/>
    <property type="match status" value="1"/>
</dbReference>
<dbReference type="Gene3D" id="1.20.140.100">
    <property type="entry name" value="Dynein heavy chain, N-terminal domain 2"/>
    <property type="match status" value="1"/>
</dbReference>
<evidence type="ECO:0000313" key="8">
    <source>
        <dbReference type="Proteomes" id="UP000078046"/>
    </source>
</evidence>
<comment type="caution">
    <text evidence="7">The sequence shown here is derived from an EMBL/GenBank/DDBJ whole genome shotgun (WGS) entry which is preliminary data.</text>
</comment>
<dbReference type="GO" id="GO:0007018">
    <property type="term" value="P:microtubule-based movement"/>
    <property type="evidence" value="ECO:0007669"/>
    <property type="project" value="InterPro"/>
</dbReference>